<dbReference type="AlphaFoldDB" id="A0A2P2M131"/>
<organism evidence="1">
    <name type="scientific">Rhizophora mucronata</name>
    <name type="common">Asiatic mangrove</name>
    <dbReference type="NCBI Taxonomy" id="61149"/>
    <lineage>
        <taxon>Eukaryota</taxon>
        <taxon>Viridiplantae</taxon>
        <taxon>Streptophyta</taxon>
        <taxon>Embryophyta</taxon>
        <taxon>Tracheophyta</taxon>
        <taxon>Spermatophyta</taxon>
        <taxon>Magnoliopsida</taxon>
        <taxon>eudicotyledons</taxon>
        <taxon>Gunneridae</taxon>
        <taxon>Pentapetalae</taxon>
        <taxon>rosids</taxon>
        <taxon>fabids</taxon>
        <taxon>Malpighiales</taxon>
        <taxon>Rhizophoraceae</taxon>
        <taxon>Rhizophora</taxon>
    </lineage>
</organism>
<proteinExistence type="predicted"/>
<evidence type="ECO:0000313" key="1">
    <source>
        <dbReference type="EMBL" id="MBX23933.1"/>
    </source>
</evidence>
<reference evidence="1" key="1">
    <citation type="submission" date="2018-02" db="EMBL/GenBank/DDBJ databases">
        <title>Rhizophora mucronata_Transcriptome.</title>
        <authorList>
            <person name="Meera S.P."/>
            <person name="Sreeshan A."/>
            <person name="Augustine A."/>
        </authorList>
    </citation>
    <scope>NUCLEOTIDE SEQUENCE</scope>
    <source>
        <tissue evidence="1">Leaf</tissue>
    </source>
</reference>
<dbReference type="EMBL" id="GGEC01043449">
    <property type="protein sequence ID" value="MBX23933.1"/>
    <property type="molecule type" value="Transcribed_RNA"/>
</dbReference>
<sequence length="20" mass="2243">MLILVDDNGKLLFAICYTVT</sequence>
<name>A0A2P2M131_RHIMU</name>
<protein>
    <submittedName>
        <fullName evidence="1">Uncharacterized protein</fullName>
    </submittedName>
</protein>
<accession>A0A2P2M131</accession>